<dbReference type="PROSITE" id="PS51352">
    <property type="entry name" value="THIOREDOXIN_2"/>
    <property type="match status" value="1"/>
</dbReference>
<organism evidence="2 3">
    <name type="scientific">Flavivirga jejuensis</name>
    <dbReference type="NCBI Taxonomy" id="870487"/>
    <lineage>
        <taxon>Bacteria</taxon>
        <taxon>Pseudomonadati</taxon>
        <taxon>Bacteroidota</taxon>
        <taxon>Flavobacteriia</taxon>
        <taxon>Flavobacteriales</taxon>
        <taxon>Flavobacteriaceae</taxon>
        <taxon>Flavivirga</taxon>
    </lineage>
</organism>
<dbReference type="Gene3D" id="3.40.30.10">
    <property type="entry name" value="Glutaredoxin"/>
    <property type="match status" value="1"/>
</dbReference>
<dbReference type="InterPro" id="IPR036249">
    <property type="entry name" value="Thioredoxin-like_sf"/>
</dbReference>
<evidence type="ECO:0000313" key="3">
    <source>
        <dbReference type="Proteomes" id="UP001176806"/>
    </source>
</evidence>
<name>A0ABT8WTI2_9FLAO</name>
<accession>A0ABT8WTI2</accession>
<protein>
    <submittedName>
        <fullName evidence="2">TlpA disulfide reductase family protein</fullName>
    </submittedName>
</protein>
<comment type="caution">
    <text evidence="2">The sequence shown here is derived from an EMBL/GenBank/DDBJ whole genome shotgun (WGS) entry which is preliminary data.</text>
</comment>
<dbReference type="RefSeq" id="WP_303303701.1">
    <property type="nucleotide sequence ID" value="NZ_BAABDA010000001.1"/>
</dbReference>
<dbReference type="PANTHER" id="PTHR42852:SF17">
    <property type="entry name" value="THIOREDOXIN-LIKE PROTEIN HI_1115"/>
    <property type="match status" value="1"/>
</dbReference>
<evidence type="ECO:0000313" key="2">
    <source>
        <dbReference type="EMBL" id="MDO5976409.1"/>
    </source>
</evidence>
<dbReference type="SUPFAM" id="SSF52833">
    <property type="entry name" value="Thioredoxin-like"/>
    <property type="match status" value="1"/>
</dbReference>
<dbReference type="PANTHER" id="PTHR42852">
    <property type="entry name" value="THIOL:DISULFIDE INTERCHANGE PROTEIN DSBE"/>
    <property type="match status" value="1"/>
</dbReference>
<dbReference type="Pfam" id="PF08534">
    <property type="entry name" value="Redoxin"/>
    <property type="match status" value="1"/>
</dbReference>
<dbReference type="Proteomes" id="UP001176806">
    <property type="component" value="Unassembled WGS sequence"/>
</dbReference>
<dbReference type="InterPro" id="IPR013766">
    <property type="entry name" value="Thioredoxin_domain"/>
</dbReference>
<gene>
    <name evidence="2" type="ORF">Q4Q40_19595</name>
</gene>
<feature type="domain" description="Thioredoxin" evidence="1">
    <location>
        <begin position="43"/>
        <end position="187"/>
    </location>
</feature>
<dbReference type="CDD" id="cd02966">
    <property type="entry name" value="TlpA_like_family"/>
    <property type="match status" value="1"/>
</dbReference>
<reference evidence="2" key="1">
    <citation type="submission" date="2023-07" db="EMBL/GenBank/DDBJ databases">
        <title>Two novel species in the genus Flavivirga.</title>
        <authorList>
            <person name="Kwon K."/>
        </authorList>
    </citation>
    <scope>NUCLEOTIDE SEQUENCE</scope>
    <source>
        <strain evidence="2">KACC 14158</strain>
    </source>
</reference>
<evidence type="ECO:0000259" key="1">
    <source>
        <dbReference type="PROSITE" id="PS51352"/>
    </source>
</evidence>
<dbReference type="EMBL" id="JAUOEL010000008">
    <property type="protein sequence ID" value="MDO5976409.1"/>
    <property type="molecule type" value="Genomic_DNA"/>
</dbReference>
<proteinExistence type="predicted"/>
<keyword evidence="3" id="KW-1185">Reference proteome</keyword>
<dbReference type="InterPro" id="IPR050553">
    <property type="entry name" value="Thioredoxin_ResA/DsbE_sf"/>
</dbReference>
<sequence length="190" mass="21978">MFRRKTFSLKNIIFLILIAVLIIPQTRQPIQVFLHKGLALFGPSIIKDAKQSSLVNYDWKLKDNENVISNFEATKGQVVLVNFWATWCPPCIAEMPSMQLLYNDYKDRVAFVFVSNEKHAVINQFLEKNKYTFKVYNPATKYPEPFDVTSIPRTFLIDKQGHIVIDKNGAANWNSDTVRKTIDDLLKDSF</sequence>
<dbReference type="InterPro" id="IPR013740">
    <property type="entry name" value="Redoxin"/>
</dbReference>